<dbReference type="Gene3D" id="3.40.30.10">
    <property type="entry name" value="Glutaredoxin"/>
    <property type="match status" value="1"/>
</dbReference>
<feature type="disulfide bond" description="Redox-active" evidence="6">
    <location>
        <begin position="95"/>
        <end position="129"/>
    </location>
</feature>
<feature type="active site" description="Cysteine sulfenic acid (-SOH) intermediate" evidence="6">
    <location>
        <position position="95"/>
    </location>
</feature>
<evidence type="ECO:0000256" key="2">
    <source>
        <dbReference type="ARBA" id="ARBA00022862"/>
    </source>
</evidence>
<dbReference type="InterPro" id="IPR036249">
    <property type="entry name" value="Thioredoxin-like_sf"/>
</dbReference>
<dbReference type="STRING" id="548476.cauri_1405"/>
<comment type="miscellaneous">
    <text evidence="6">The active site is a conserved redox-active cysteine residue, the peroxidatic cysteine (C(P)), which makes the nucleophilic attack on the peroxide substrate. The peroxide oxidizes the C(P)-SH to cysteine sulfenic acid (C(P)-SOH), which then reacts with another cysteine residue, the resolving cysteine (C(R)), to form a disulfide bridge. The disulfide is subsequently reduced by an appropriate electron donor to complete the catalytic cycle. In this atypical 2-Cys peroxiredoxin, C(R) is present in the same subunit to form an intramolecular disulfide. The disulfide is subsequently reduced by thioredoxin.</text>
</comment>
<dbReference type="PANTHER" id="PTHR43110:SF1">
    <property type="entry name" value="THIOL PEROXIDASE"/>
    <property type="match status" value="1"/>
</dbReference>
<feature type="domain" description="Thioredoxin" evidence="7">
    <location>
        <begin position="53"/>
        <end position="200"/>
    </location>
</feature>
<keyword evidence="3 6" id="KW-0560">Oxidoreductase</keyword>
<evidence type="ECO:0000259" key="7">
    <source>
        <dbReference type="PROSITE" id="PS51352"/>
    </source>
</evidence>
<proteinExistence type="inferred from homology"/>
<dbReference type="EMBL" id="CP001601">
    <property type="protein sequence ID" value="ACP32998.1"/>
    <property type="molecule type" value="Genomic_DNA"/>
</dbReference>
<dbReference type="GO" id="GO:0008379">
    <property type="term" value="F:thioredoxin peroxidase activity"/>
    <property type="evidence" value="ECO:0007669"/>
    <property type="project" value="UniProtKB-UniRule"/>
</dbReference>
<accession>C3PGP4</accession>
<dbReference type="PROSITE" id="PS01265">
    <property type="entry name" value="TPX"/>
    <property type="match status" value="1"/>
</dbReference>
<dbReference type="InterPro" id="IPR002065">
    <property type="entry name" value="TPX"/>
</dbReference>
<comment type="catalytic activity">
    <reaction evidence="6">
        <text>a hydroperoxide + [thioredoxin]-dithiol = an alcohol + [thioredoxin]-disulfide + H2O</text>
        <dbReference type="Rhea" id="RHEA:62620"/>
        <dbReference type="Rhea" id="RHEA-COMP:10698"/>
        <dbReference type="Rhea" id="RHEA-COMP:10700"/>
        <dbReference type="ChEBI" id="CHEBI:15377"/>
        <dbReference type="ChEBI" id="CHEBI:29950"/>
        <dbReference type="ChEBI" id="CHEBI:30879"/>
        <dbReference type="ChEBI" id="CHEBI:35924"/>
        <dbReference type="ChEBI" id="CHEBI:50058"/>
        <dbReference type="EC" id="1.11.1.24"/>
    </reaction>
</comment>
<dbReference type="Proteomes" id="UP000002077">
    <property type="component" value="Chromosome"/>
</dbReference>
<evidence type="ECO:0000256" key="6">
    <source>
        <dbReference type="HAMAP-Rule" id="MF_00269"/>
    </source>
</evidence>
<reference evidence="8 9" key="1">
    <citation type="journal article" date="2010" name="BMC Genomics">
        <title>Complete genome sequence and lifestyle of black-pigmented Corynebacterium aurimucosum ATCC 700975 (formerly C. nigricans CN-1) isolated from a vaginal swab of a woman with spontaneous abortion.</title>
        <authorList>
            <person name="Trost E."/>
            <person name="Gotker S."/>
            <person name="Schneider J."/>
            <person name="Schneiker-Bekel S."/>
            <person name="Szczepanowski R."/>
            <person name="Tilker A."/>
            <person name="Viehoever P."/>
            <person name="Arnold W."/>
            <person name="Bekel T."/>
            <person name="Blom J."/>
            <person name="Gartemann K.H."/>
            <person name="Linke B."/>
            <person name="Goesmann A."/>
            <person name="Puhler A."/>
            <person name="Shukla S.K."/>
            <person name="Tauch A."/>
        </authorList>
    </citation>
    <scope>NUCLEOTIDE SEQUENCE [LARGE SCALE GENOMIC DNA]</scope>
    <source>
        <strain evidence="9">ATCC 700975 / DSM 44827 / CIP 107346 / CN-1</strain>
    </source>
</reference>
<dbReference type="SUPFAM" id="SSF52833">
    <property type="entry name" value="Thioredoxin-like"/>
    <property type="match status" value="1"/>
</dbReference>
<keyword evidence="4 6" id="KW-1015">Disulfide bond</keyword>
<comment type="function">
    <text evidence="6">Thiol-specific peroxidase that catalyzes the reduction of hydrogen peroxide and organic hydroperoxides to water and alcohols, respectively. Plays a role in cell protection against oxidative stress by detoxifying peroxides.</text>
</comment>
<dbReference type="AlphaFoldDB" id="C3PGP4"/>
<organism evidence="8 9">
    <name type="scientific">Corynebacterium aurimucosum (strain ATCC 700975 / DSM 44827 / CIP 107346 / CN-1)</name>
    <name type="common">Corynebacterium nigricans</name>
    <dbReference type="NCBI Taxonomy" id="548476"/>
    <lineage>
        <taxon>Bacteria</taxon>
        <taxon>Bacillati</taxon>
        <taxon>Actinomycetota</taxon>
        <taxon>Actinomycetes</taxon>
        <taxon>Mycobacteriales</taxon>
        <taxon>Corynebacteriaceae</taxon>
        <taxon>Corynebacterium</taxon>
    </lineage>
</organism>
<keyword evidence="1 6" id="KW-0575">Peroxidase</keyword>
<dbReference type="Pfam" id="PF08534">
    <property type="entry name" value="Redoxin"/>
    <property type="match status" value="1"/>
</dbReference>
<dbReference type="PANTHER" id="PTHR43110">
    <property type="entry name" value="THIOL PEROXIDASE"/>
    <property type="match status" value="1"/>
</dbReference>
<name>C3PGP4_CORA7</name>
<gene>
    <name evidence="6 8" type="primary">tpx</name>
    <name evidence="8" type="ordered locus">cauri_1405</name>
</gene>
<dbReference type="EC" id="1.11.1.24" evidence="6"/>
<comment type="similarity">
    <text evidence="6">Belongs to the peroxiredoxin family. Tpx subfamily.</text>
</comment>
<evidence type="ECO:0000256" key="3">
    <source>
        <dbReference type="ARBA" id="ARBA00023002"/>
    </source>
</evidence>
<dbReference type="InterPro" id="IPR013740">
    <property type="entry name" value="Redoxin"/>
</dbReference>
<evidence type="ECO:0000256" key="5">
    <source>
        <dbReference type="ARBA" id="ARBA00023284"/>
    </source>
</evidence>
<dbReference type="InterPro" id="IPR018219">
    <property type="entry name" value="Tpx_CS"/>
</dbReference>
<evidence type="ECO:0000313" key="8">
    <source>
        <dbReference type="EMBL" id="ACP32998.1"/>
    </source>
</evidence>
<keyword evidence="5 6" id="KW-0676">Redox-active center</keyword>
<dbReference type="NCBIfam" id="NF001808">
    <property type="entry name" value="PRK00522.1"/>
    <property type="match status" value="1"/>
</dbReference>
<dbReference type="KEGG" id="car:cauri_1405"/>
<comment type="subunit">
    <text evidence="6">Homodimer.</text>
</comment>
<evidence type="ECO:0000256" key="1">
    <source>
        <dbReference type="ARBA" id="ARBA00022559"/>
    </source>
</evidence>
<dbReference type="HAMAP" id="MF_00269">
    <property type="entry name" value="Tpx"/>
    <property type="match status" value="1"/>
</dbReference>
<keyword evidence="9" id="KW-1185">Reference proteome</keyword>
<keyword evidence="2 6" id="KW-0049">Antioxidant</keyword>
<evidence type="ECO:0000313" key="9">
    <source>
        <dbReference type="Proteomes" id="UP000002077"/>
    </source>
</evidence>
<dbReference type="CDD" id="cd03014">
    <property type="entry name" value="PRX_Atyp2cys"/>
    <property type="match status" value="1"/>
</dbReference>
<evidence type="ECO:0000256" key="4">
    <source>
        <dbReference type="ARBA" id="ARBA00023157"/>
    </source>
</evidence>
<dbReference type="HOGENOM" id="CLU_042529_12_2_11"/>
<dbReference type="eggNOG" id="COG2077">
    <property type="taxonomic scope" value="Bacteria"/>
</dbReference>
<dbReference type="PROSITE" id="PS51352">
    <property type="entry name" value="THIOREDOXIN_2"/>
    <property type="match status" value="1"/>
</dbReference>
<protein>
    <recommendedName>
        <fullName evidence="6">Thiol peroxidase</fullName>
        <shortName evidence="6">Tpx</shortName>
        <ecNumber evidence="6">1.11.1.24</ecNumber>
    </recommendedName>
    <alternativeName>
        <fullName evidence="6">Peroxiredoxin tpx</fullName>
        <shortName evidence="6">Prx</shortName>
    </alternativeName>
    <alternativeName>
        <fullName evidence="6">Thioredoxin peroxidase</fullName>
    </alternativeName>
    <alternativeName>
        <fullName evidence="6">Thioredoxin-dependent peroxiredoxin</fullName>
    </alternativeName>
</protein>
<dbReference type="InterPro" id="IPR050455">
    <property type="entry name" value="Tpx_Peroxidase_subfamily"/>
</dbReference>
<dbReference type="InterPro" id="IPR013766">
    <property type="entry name" value="Thioredoxin_domain"/>
</dbReference>
<sequence length="200" mass="21772">MFPSLWWFTNFRPTHPNRTVVHRGEPPRGSVRLGAMATTNFQNKPVETNAELPKVGDALPDFTLVGTDLAELTNADFAGKRLVVSCFPSVDTGVCAAQLRKFNEEAAGLENTVVLSVSRDLPFAQERFCAAEGIENVVSASDFRSDFADKLGLVLEGSPLKGLFARAVIVTDEDHKVTYTELVPEVTTEPDYDAALAALK</sequence>